<accession>A0A9P7E5E2</accession>
<comment type="caution">
    <text evidence="3">The sequence shown here is derived from an EMBL/GenBank/DDBJ whole genome shotgun (WGS) entry which is preliminary data.</text>
</comment>
<evidence type="ECO:0000313" key="3">
    <source>
        <dbReference type="EMBL" id="KAG1811187.1"/>
    </source>
</evidence>
<feature type="compositionally biased region" description="Polar residues" evidence="1">
    <location>
        <begin position="218"/>
        <end position="228"/>
    </location>
</feature>
<feature type="region of interest" description="Disordered" evidence="1">
    <location>
        <begin position="164"/>
        <end position="265"/>
    </location>
</feature>
<feature type="signal peptide" evidence="2">
    <location>
        <begin position="1"/>
        <end position="20"/>
    </location>
</feature>
<proteinExistence type="predicted"/>
<dbReference type="GeneID" id="64637534"/>
<dbReference type="RefSeq" id="XP_041189847.1">
    <property type="nucleotide sequence ID" value="XM_041343518.1"/>
</dbReference>
<feature type="chain" id="PRO_5040440475" evidence="2">
    <location>
        <begin position="21"/>
        <end position="265"/>
    </location>
</feature>
<feature type="region of interest" description="Disordered" evidence="1">
    <location>
        <begin position="120"/>
        <end position="144"/>
    </location>
</feature>
<sequence length="265" mass="27136">MRATIICLVILSAATTFILSRSSASYLTQYLWVPSSSSYKRQSNSILLQYISTCDPVQNELNAGCPMTTCCTQSFETSYYKCLLCVGIADNAPDYTQAQADLDQLYLSCYDSLQELTFPGQNSSRTLPTSSRDGTPTVAGTSPASVSVPTLVFALRSVLASTPLSSPTSASSLASTSSPAPSSSPASLSSPASPMTPASTSSTTSVSAPACISDPITLPSSASPTFSRMPTPAKGTTFSSTSTLTTSSAAPGLNPGGSGAGLLPP</sequence>
<feature type="compositionally biased region" description="Gly residues" evidence="1">
    <location>
        <begin position="254"/>
        <end position="265"/>
    </location>
</feature>
<dbReference type="AlphaFoldDB" id="A0A9P7E5E2"/>
<evidence type="ECO:0000313" key="4">
    <source>
        <dbReference type="Proteomes" id="UP000807769"/>
    </source>
</evidence>
<feature type="compositionally biased region" description="Low complexity" evidence="1">
    <location>
        <begin position="236"/>
        <end position="248"/>
    </location>
</feature>
<dbReference type="Proteomes" id="UP000807769">
    <property type="component" value="Unassembled WGS sequence"/>
</dbReference>
<dbReference type="EMBL" id="JABBWG010000030">
    <property type="protein sequence ID" value="KAG1811187.1"/>
    <property type="molecule type" value="Genomic_DNA"/>
</dbReference>
<dbReference type="OrthoDB" id="3030369at2759"/>
<protein>
    <submittedName>
        <fullName evidence="3">Uncharacterized protein</fullName>
    </submittedName>
</protein>
<keyword evidence="4" id="KW-1185">Reference proteome</keyword>
<keyword evidence="2" id="KW-0732">Signal</keyword>
<evidence type="ECO:0000256" key="1">
    <source>
        <dbReference type="SAM" id="MobiDB-lite"/>
    </source>
</evidence>
<feature type="compositionally biased region" description="Low complexity" evidence="1">
    <location>
        <begin position="164"/>
        <end position="210"/>
    </location>
</feature>
<evidence type="ECO:0000256" key="2">
    <source>
        <dbReference type="SAM" id="SignalP"/>
    </source>
</evidence>
<organism evidence="3 4">
    <name type="scientific">Suillus subaureus</name>
    <dbReference type="NCBI Taxonomy" id="48587"/>
    <lineage>
        <taxon>Eukaryota</taxon>
        <taxon>Fungi</taxon>
        <taxon>Dikarya</taxon>
        <taxon>Basidiomycota</taxon>
        <taxon>Agaricomycotina</taxon>
        <taxon>Agaricomycetes</taxon>
        <taxon>Agaricomycetidae</taxon>
        <taxon>Boletales</taxon>
        <taxon>Suillineae</taxon>
        <taxon>Suillaceae</taxon>
        <taxon>Suillus</taxon>
    </lineage>
</organism>
<name>A0A9P7E5E2_9AGAM</name>
<gene>
    <name evidence="3" type="ORF">BJ212DRAFT_559685</name>
</gene>
<reference evidence="3" key="1">
    <citation type="journal article" date="2020" name="New Phytol.">
        <title>Comparative genomics reveals dynamic genome evolution in host specialist ectomycorrhizal fungi.</title>
        <authorList>
            <person name="Lofgren L.A."/>
            <person name="Nguyen N.H."/>
            <person name="Vilgalys R."/>
            <person name="Ruytinx J."/>
            <person name="Liao H.L."/>
            <person name="Branco S."/>
            <person name="Kuo A."/>
            <person name="LaButti K."/>
            <person name="Lipzen A."/>
            <person name="Andreopoulos W."/>
            <person name="Pangilinan J."/>
            <person name="Riley R."/>
            <person name="Hundley H."/>
            <person name="Na H."/>
            <person name="Barry K."/>
            <person name="Grigoriev I.V."/>
            <person name="Stajich J.E."/>
            <person name="Kennedy P.G."/>
        </authorList>
    </citation>
    <scope>NUCLEOTIDE SEQUENCE</scope>
    <source>
        <strain evidence="3">MN1</strain>
    </source>
</reference>